<evidence type="ECO:0000256" key="8">
    <source>
        <dbReference type="ARBA" id="ARBA00022692"/>
    </source>
</evidence>
<keyword evidence="11" id="KW-0249">Electron transport</keyword>
<proteinExistence type="inferred from homology"/>
<dbReference type="Pfam" id="PF02014">
    <property type="entry name" value="Reeler"/>
    <property type="match status" value="1"/>
</dbReference>
<keyword evidence="6" id="KW-0929">Antimicrobial</keyword>
<feature type="signal peptide" evidence="17">
    <location>
        <begin position="1"/>
        <end position="24"/>
    </location>
</feature>
<keyword evidence="7" id="KW-0399">Innate immunity</keyword>
<evidence type="ECO:0000256" key="1">
    <source>
        <dbReference type="ARBA" id="ARBA00004370"/>
    </source>
</evidence>
<dbReference type="Gene3D" id="1.20.120.1770">
    <property type="match status" value="1"/>
</dbReference>
<dbReference type="AlphaFoldDB" id="A0A8S3Z7F4"/>
<evidence type="ECO:0000256" key="15">
    <source>
        <dbReference type="ARBA" id="ARBA00023180"/>
    </source>
</evidence>
<dbReference type="PANTHER" id="PTHR45828">
    <property type="entry name" value="CYTOCHROME B561/FERRIC REDUCTASE TRANSMEMBRANE"/>
    <property type="match status" value="1"/>
</dbReference>
<evidence type="ECO:0000256" key="10">
    <source>
        <dbReference type="ARBA" id="ARBA00022859"/>
    </source>
</evidence>
<dbReference type="InterPro" id="IPR006593">
    <property type="entry name" value="Cyt_b561/ferric_Rdtase_TM"/>
</dbReference>
<keyword evidence="4" id="KW-0813">Transport</keyword>
<reference evidence="20" key="1">
    <citation type="submission" date="2021-04" db="EMBL/GenBank/DDBJ databases">
        <authorList>
            <consortium name="Molecular Ecology Group"/>
        </authorList>
    </citation>
    <scope>NUCLEOTIDE SEQUENCE</scope>
</reference>
<keyword evidence="21" id="KW-1185">Reference proteome</keyword>
<dbReference type="GO" id="GO:0016020">
    <property type="term" value="C:membrane"/>
    <property type="evidence" value="ECO:0007669"/>
    <property type="project" value="UniProtKB-SubCell"/>
</dbReference>
<feature type="transmembrane region" description="Helical" evidence="16">
    <location>
        <begin position="427"/>
        <end position="450"/>
    </location>
</feature>
<dbReference type="SMART" id="SM00665">
    <property type="entry name" value="B561"/>
    <property type="match status" value="1"/>
</dbReference>
<evidence type="ECO:0000256" key="4">
    <source>
        <dbReference type="ARBA" id="ARBA00022448"/>
    </source>
</evidence>
<dbReference type="PROSITE" id="PS51019">
    <property type="entry name" value="REELIN"/>
    <property type="match status" value="1"/>
</dbReference>
<evidence type="ECO:0008006" key="22">
    <source>
        <dbReference type="Google" id="ProtNLM"/>
    </source>
</evidence>
<evidence type="ECO:0000313" key="20">
    <source>
        <dbReference type="EMBL" id="CAG5123670.1"/>
    </source>
</evidence>
<evidence type="ECO:0000256" key="11">
    <source>
        <dbReference type="ARBA" id="ARBA00022982"/>
    </source>
</evidence>
<comment type="similarity">
    <text evidence="3">Belongs to the insect defense protein family.</text>
</comment>
<dbReference type="PANTHER" id="PTHR45828:SF9">
    <property type="entry name" value="CELL WALL INTEGRITY AND STRESS RESPONSE COMPONENT 4-LIKE-RELATED"/>
    <property type="match status" value="1"/>
</dbReference>
<name>A0A8S3Z7F4_9EUPU</name>
<dbReference type="PROSITE" id="PS50939">
    <property type="entry name" value="CYTOCHROME_B561"/>
    <property type="match status" value="1"/>
</dbReference>
<feature type="transmembrane region" description="Helical" evidence="16">
    <location>
        <begin position="462"/>
        <end position="481"/>
    </location>
</feature>
<dbReference type="InterPro" id="IPR051237">
    <property type="entry name" value="Ferric-chelate_Red/DefProt"/>
</dbReference>
<keyword evidence="13" id="KW-0044">Antibiotic</keyword>
<keyword evidence="10" id="KW-0391">Immunity</keyword>
<dbReference type="Pfam" id="PF03188">
    <property type="entry name" value="Cytochrom_B561"/>
    <property type="match status" value="1"/>
</dbReference>
<accession>A0A8S3Z7F4</accession>
<evidence type="ECO:0000256" key="5">
    <source>
        <dbReference type="ARBA" id="ARBA00022525"/>
    </source>
</evidence>
<keyword evidence="9 17" id="KW-0732">Signal</keyword>
<dbReference type="OrthoDB" id="6418377at2759"/>
<keyword evidence="5" id="KW-0964">Secreted</keyword>
<evidence type="ECO:0000256" key="16">
    <source>
        <dbReference type="SAM" id="Phobius"/>
    </source>
</evidence>
<feature type="transmembrane region" description="Helical" evidence="16">
    <location>
        <begin position="528"/>
        <end position="552"/>
    </location>
</feature>
<feature type="transmembrane region" description="Helical" evidence="16">
    <location>
        <begin position="573"/>
        <end position="600"/>
    </location>
</feature>
<evidence type="ECO:0000256" key="9">
    <source>
        <dbReference type="ARBA" id="ARBA00022729"/>
    </source>
</evidence>
<feature type="domain" description="Reelin" evidence="19">
    <location>
        <begin position="11"/>
        <end position="185"/>
    </location>
</feature>
<protein>
    <recommendedName>
        <fullName evidence="22">Ferric-chelate reductase 1</fullName>
    </recommendedName>
</protein>
<dbReference type="GO" id="GO:0045087">
    <property type="term" value="P:innate immune response"/>
    <property type="evidence" value="ECO:0007669"/>
    <property type="project" value="UniProtKB-KW"/>
</dbReference>
<feature type="domain" description="Cytochrome b561" evidence="18">
    <location>
        <begin position="351"/>
        <end position="553"/>
    </location>
</feature>
<gene>
    <name evidence="20" type="ORF">CUNI_LOCUS9228</name>
</gene>
<evidence type="ECO:0000256" key="7">
    <source>
        <dbReference type="ARBA" id="ARBA00022588"/>
    </source>
</evidence>
<feature type="chain" id="PRO_5035760966" description="Ferric-chelate reductase 1" evidence="17">
    <location>
        <begin position="25"/>
        <end position="601"/>
    </location>
</feature>
<evidence type="ECO:0000256" key="3">
    <source>
        <dbReference type="ARBA" id="ARBA00008501"/>
    </source>
</evidence>
<evidence type="ECO:0000256" key="13">
    <source>
        <dbReference type="ARBA" id="ARBA00023022"/>
    </source>
</evidence>
<dbReference type="EMBL" id="CAJHNH020001582">
    <property type="protein sequence ID" value="CAG5123670.1"/>
    <property type="molecule type" value="Genomic_DNA"/>
</dbReference>
<evidence type="ECO:0000256" key="6">
    <source>
        <dbReference type="ARBA" id="ARBA00022529"/>
    </source>
</evidence>
<keyword evidence="8 16" id="KW-0812">Transmembrane</keyword>
<dbReference type="CDD" id="cd08760">
    <property type="entry name" value="Cyt_b561_FRRS1_like"/>
    <property type="match status" value="1"/>
</dbReference>
<dbReference type="Proteomes" id="UP000678393">
    <property type="component" value="Unassembled WGS sequence"/>
</dbReference>
<dbReference type="GO" id="GO:0042742">
    <property type="term" value="P:defense response to bacterium"/>
    <property type="evidence" value="ECO:0007669"/>
    <property type="project" value="UniProtKB-KW"/>
</dbReference>
<dbReference type="GO" id="GO:0005576">
    <property type="term" value="C:extracellular region"/>
    <property type="evidence" value="ECO:0007669"/>
    <property type="project" value="UniProtKB-SubCell"/>
</dbReference>
<keyword evidence="15" id="KW-0325">Glycoprotein</keyword>
<keyword evidence="14 16" id="KW-0472">Membrane</keyword>
<evidence type="ECO:0000256" key="17">
    <source>
        <dbReference type="SAM" id="SignalP"/>
    </source>
</evidence>
<comment type="caution">
    <text evidence="20">The sequence shown here is derived from an EMBL/GenBank/DDBJ whole genome shotgun (WGS) entry which is preliminary data.</text>
</comment>
<organism evidence="20 21">
    <name type="scientific">Candidula unifasciata</name>
    <dbReference type="NCBI Taxonomy" id="100452"/>
    <lineage>
        <taxon>Eukaryota</taxon>
        <taxon>Metazoa</taxon>
        <taxon>Spiralia</taxon>
        <taxon>Lophotrochozoa</taxon>
        <taxon>Mollusca</taxon>
        <taxon>Gastropoda</taxon>
        <taxon>Heterobranchia</taxon>
        <taxon>Euthyneura</taxon>
        <taxon>Panpulmonata</taxon>
        <taxon>Eupulmonata</taxon>
        <taxon>Stylommatophora</taxon>
        <taxon>Helicina</taxon>
        <taxon>Helicoidea</taxon>
        <taxon>Geomitridae</taxon>
        <taxon>Candidula</taxon>
    </lineage>
</organism>
<dbReference type="Gene3D" id="2.60.40.4060">
    <property type="entry name" value="Reeler domain"/>
    <property type="match status" value="1"/>
</dbReference>
<dbReference type="InterPro" id="IPR042307">
    <property type="entry name" value="Reeler_sf"/>
</dbReference>
<evidence type="ECO:0000256" key="14">
    <source>
        <dbReference type="ARBA" id="ARBA00023136"/>
    </source>
</evidence>
<dbReference type="InterPro" id="IPR002861">
    <property type="entry name" value="Reeler_dom"/>
</dbReference>
<evidence type="ECO:0000256" key="12">
    <source>
        <dbReference type="ARBA" id="ARBA00022989"/>
    </source>
</evidence>
<comment type="subcellular location">
    <subcellularLocation>
        <location evidence="1">Membrane</location>
    </subcellularLocation>
    <subcellularLocation>
        <location evidence="2">Secreted</location>
    </subcellularLocation>
</comment>
<evidence type="ECO:0000259" key="19">
    <source>
        <dbReference type="PROSITE" id="PS51019"/>
    </source>
</evidence>
<dbReference type="CDD" id="cd09628">
    <property type="entry name" value="DOMON_SDR_2_like"/>
    <property type="match status" value="1"/>
</dbReference>
<evidence type="ECO:0000256" key="2">
    <source>
        <dbReference type="ARBA" id="ARBA00004613"/>
    </source>
</evidence>
<evidence type="ECO:0000259" key="18">
    <source>
        <dbReference type="PROSITE" id="PS50939"/>
    </source>
</evidence>
<feature type="transmembrane region" description="Helical" evidence="16">
    <location>
        <begin position="382"/>
        <end position="406"/>
    </location>
</feature>
<dbReference type="CDD" id="cd08544">
    <property type="entry name" value="Reeler"/>
    <property type="match status" value="1"/>
</dbReference>
<evidence type="ECO:0000313" key="21">
    <source>
        <dbReference type="Proteomes" id="UP000678393"/>
    </source>
</evidence>
<sequence>MFATRISQFGKLLVFLLLDSTADGYSIGAPQSTCWTRYPKHKGLGTQVSSSPFAITFSKLTYTPGAIIFVTVEDPRGRWFSGLQIAAYRASGNTEEIVGEFVAYPLDKFKALTCFGGYRNMVTQKNDVKIQSVKLVWKAPSDNVGDLIFRATVVVNFEVFWIDVEGKLLSASQDLTVVKASKYKPIIFSHMVRDVDFAECGETKGCFVYPRHCNLSECLAAVSFQHRPDTDDYQFEMYAIAENWVSVGFSDDLIMGHDETVSCVSNAGLVSVQHGWNPHYHNERLFNRFLTEAEIKHSDGRVQCRFVLPRQSSVYHIIQQSEQLNYTNTTYDRDGAWHLMLAWGKAMPASDVMTIHKDMPAVTSVKVNLKDRRLYTGSGFPILVHLHASVMIIAWVFLTGIVTVMSRHYRDWLPKRRLFGTKVWFQVHRELAVLILLLNAIGLFAIFLHYGPGIRKYSVNHAYVGLAAVTALSLQVIAGFLRPGLDHKMRWYFNWSHRILGQASHVLAATTMFLAYDIDYIIKEMRNFGITVLTVWVVVQLLWHVVFELLAWKGRSRSSAEVQAVSEESTSSWNLHTCLLVIYTIVLGGLTAAALLAFLLF</sequence>
<keyword evidence="12 16" id="KW-1133">Transmembrane helix</keyword>